<dbReference type="EMBL" id="AQGV01000009">
    <property type="protein sequence ID" value="MBE0366288.1"/>
    <property type="molecule type" value="Genomic_DNA"/>
</dbReference>
<keyword evidence="3" id="KW-1185">Reference proteome</keyword>
<evidence type="ECO:0000313" key="2">
    <source>
        <dbReference type="EMBL" id="MBE0366288.1"/>
    </source>
</evidence>
<evidence type="ECO:0000313" key="3">
    <source>
        <dbReference type="Proteomes" id="UP000615755"/>
    </source>
</evidence>
<name>A0ABR9E912_9GAMM</name>
<gene>
    <name evidence="2" type="ORF">PAUR_a3263</name>
</gene>
<reference evidence="2 3" key="1">
    <citation type="submission" date="2015-03" db="EMBL/GenBank/DDBJ databases">
        <title>Genome sequence of Pseudoalteromonas aurantia.</title>
        <authorList>
            <person name="Xie B.-B."/>
            <person name="Rong J.-C."/>
            <person name="Qin Q.-L."/>
            <person name="Zhang Y.-Z."/>
        </authorList>
    </citation>
    <scope>NUCLEOTIDE SEQUENCE [LARGE SCALE GENOMIC DNA]</scope>
    <source>
        <strain evidence="2 3">208</strain>
    </source>
</reference>
<proteinExistence type="predicted"/>
<evidence type="ECO:0000256" key="1">
    <source>
        <dbReference type="SAM" id="MobiDB-lite"/>
    </source>
</evidence>
<sequence length="44" mass="5200">MLKKLTTKPRAATQSQKTKQKTIEYRLRSLRNIPTRYKFTGFIG</sequence>
<accession>A0ABR9E912</accession>
<protein>
    <submittedName>
        <fullName evidence="2">Uncharacterized protein</fullName>
    </submittedName>
</protein>
<feature type="region of interest" description="Disordered" evidence="1">
    <location>
        <begin position="1"/>
        <end position="20"/>
    </location>
</feature>
<organism evidence="2 3">
    <name type="scientific">Pseudoalteromonas aurantia 208</name>
    <dbReference type="NCBI Taxonomy" id="1314867"/>
    <lineage>
        <taxon>Bacteria</taxon>
        <taxon>Pseudomonadati</taxon>
        <taxon>Pseudomonadota</taxon>
        <taxon>Gammaproteobacteria</taxon>
        <taxon>Alteromonadales</taxon>
        <taxon>Pseudoalteromonadaceae</taxon>
        <taxon>Pseudoalteromonas</taxon>
    </lineage>
</organism>
<dbReference type="Proteomes" id="UP000615755">
    <property type="component" value="Unassembled WGS sequence"/>
</dbReference>
<comment type="caution">
    <text evidence="2">The sequence shown here is derived from an EMBL/GenBank/DDBJ whole genome shotgun (WGS) entry which is preliminary data.</text>
</comment>